<feature type="transmembrane region" description="Helical" evidence="1">
    <location>
        <begin position="91"/>
        <end position="114"/>
    </location>
</feature>
<accession>A0A9E6ULR3</accession>
<keyword evidence="1" id="KW-0472">Membrane</keyword>
<dbReference type="PANTHER" id="PTHR46663">
    <property type="entry name" value="DIGUANYLATE CYCLASE DGCT-RELATED"/>
    <property type="match status" value="1"/>
</dbReference>
<dbReference type="SUPFAM" id="SSF55073">
    <property type="entry name" value="Nucleotide cyclase"/>
    <property type="match status" value="1"/>
</dbReference>
<dbReference type="Pfam" id="PF00990">
    <property type="entry name" value="GGDEF"/>
    <property type="match status" value="1"/>
</dbReference>
<dbReference type="PANTHER" id="PTHR46663:SF4">
    <property type="entry name" value="DIGUANYLATE CYCLASE DGCT-RELATED"/>
    <property type="match status" value="1"/>
</dbReference>
<dbReference type="KEGG" id="cmet:K6K41_04060"/>
<organism evidence="3 4">
    <name type="scientific">Chenggangzhangella methanolivorans</name>
    <dbReference type="NCBI Taxonomy" id="1437009"/>
    <lineage>
        <taxon>Bacteria</taxon>
        <taxon>Pseudomonadati</taxon>
        <taxon>Pseudomonadota</taxon>
        <taxon>Alphaproteobacteria</taxon>
        <taxon>Hyphomicrobiales</taxon>
        <taxon>Methylopilaceae</taxon>
        <taxon>Chenggangzhangella</taxon>
    </lineage>
</organism>
<keyword evidence="1" id="KW-0812">Transmembrane</keyword>
<feature type="transmembrane region" description="Helical" evidence="1">
    <location>
        <begin position="237"/>
        <end position="256"/>
    </location>
</feature>
<dbReference type="FunFam" id="3.30.70.270:FF:000001">
    <property type="entry name" value="Diguanylate cyclase domain protein"/>
    <property type="match status" value="1"/>
</dbReference>
<feature type="transmembrane region" description="Helical" evidence="1">
    <location>
        <begin position="206"/>
        <end position="225"/>
    </location>
</feature>
<dbReference type="InterPro" id="IPR000160">
    <property type="entry name" value="GGDEF_dom"/>
</dbReference>
<feature type="domain" description="GGDEF" evidence="2">
    <location>
        <begin position="301"/>
        <end position="433"/>
    </location>
</feature>
<name>A0A9E6ULR3_9HYPH</name>
<keyword evidence="1" id="KW-1133">Transmembrane helix</keyword>
<gene>
    <name evidence="3" type="ORF">K6K41_04060</name>
</gene>
<dbReference type="Gene3D" id="3.30.70.270">
    <property type="match status" value="1"/>
</dbReference>
<sequence>MRSLGEGTNGAPLMGLAAAAVAGLVIRYGRGFSAGDALRLGAVRLAFAAASSENVVDAALWFGLDVVAICGAAGLFGWLRRKGFISSQSRVVAALGAAAVTMGVVQASPFFAAFGEFGVGFAAALVAASLAAMLIMTVTLSFDRPERRLDDASGPRNFQGEALAASALLTVCAVAAIADGRQEIALGASAVLMWFATRLGLFPTALAAFLLVSTLHAFGAGEQWSALAEAGPREAELMRGLALALLTLPALIAAAATHDQRRLSRDLAFRAFHDGLTTLANRTHFLETLGSAIEGARGKGRRFALFLVDLDHFKSVNDSFGHASGDALLVEVSRRLRDTVRATDMVARLGGDEFAVIAPVPTADDATRLAGRLVAGVNQAFVHDGLELSPTITVGVALAPDSTVDPERLMALADHALYEAKAAGRNCWRLCSAEAADAFAVDWNVVDCEPKAQIVYLD</sequence>
<protein>
    <submittedName>
        <fullName evidence="3">GGDEF domain-containing protein</fullName>
    </submittedName>
</protein>
<feature type="transmembrane region" description="Helical" evidence="1">
    <location>
        <begin position="120"/>
        <end position="142"/>
    </location>
</feature>
<evidence type="ECO:0000313" key="4">
    <source>
        <dbReference type="Proteomes" id="UP000825701"/>
    </source>
</evidence>
<dbReference type="InterPro" id="IPR029787">
    <property type="entry name" value="Nucleotide_cyclase"/>
</dbReference>
<dbReference type="EMBL" id="CP081869">
    <property type="protein sequence ID" value="QZO00842.1"/>
    <property type="molecule type" value="Genomic_DNA"/>
</dbReference>
<proteinExistence type="predicted"/>
<feature type="transmembrane region" description="Helical" evidence="1">
    <location>
        <begin position="58"/>
        <end position="79"/>
    </location>
</feature>
<evidence type="ECO:0000256" key="1">
    <source>
        <dbReference type="SAM" id="Phobius"/>
    </source>
</evidence>
<dbReference type="Proteomes" id="UP000825701">
    <property type="component" value="Chromosome"/>
</dbReference>
<keyword evidence="4" id="KW-1185">Reference proteome</keyword>
<dbReference type="CDD" id="cd01949">
    <property type="entry name" value="GGDEF"/>
    <property type="match status" value="1"/>
</dbReference>
<feature type="transmembrane region" description="Helical" evidence="1">
    <location>
        <begin position="12"/>
        <end position="29"/>
    </location>
</feature>
<dbReference type="SMART" id="SM00267">
    <property type="entry name" value="GGDEF"/>
    <property type="match status" value="1"/>
</dbReference>
<dbReference type="NCBIfam" id="TIGR00254">
    <property type="entry name" value="GGDEF"/>
    <property type="match status" value="1"/>
</dbReference>
<evidence type="ECO:0000259" key="2">
    <source>
        <dbReference type="PROSITE" id="PS50887"/>
    </source>
</evidence>
<dbReference type="PROSITE" id="PS50887">
    <property type="entry name" value="GGDEF"/>
    <property type="match status" value="1"/>
</dbReference>
<dbReference type="GO" id="GO:0003824">
    <property type="term" value="F:catalytic activity"/>
    <property type="evidence" value="ECO:0007669"/>
    <property type="project" value="UniProtKB-ARBA"/>
</dbReference>
<dbReference type="InterPro" id="IPR043128">
    <property type="entry name" value="Rev_trsase/Diguanyl_cyclase"/>
</dbReference>
<reference evidence="3" key="1">
    <citation type="submission" date="2021-08" db="EMBL/GenBank/DDBJ databases">
        <authorList>
            <person name="Zhang H."/>
            <person name="Xu M."/>
            <person name="Yu Z."/>
            <person name="Yang L."/>
            <person name="Cai Y."/>
        </authorList>
    </citation>
    <scope>NUCLEOTIDE SEQUENCE</scope>
    <source>
        <strain evidence="3">CHL1</strain>
    </source>
</reference>
<dbReference type="AlphaFoldDB" id="A0A9E6ULR3"/>
<evidence type="ECO:0000313" key="3">
    <source>
        <dbReference type="EMBL" id="QZO00842.1"/>
    </source>
</evidence>
<dbReference type="RefSeq" id="WP_261404041.1">
    <property type="nucleotide sequence ID" value="NZ_CP081869.1"/>
</dbReference>
<dbReference type="InterPro" id="IPR052163">
    <property type="entry name" value="DGC-Regulatory_Protein"/>
</dbReference>